<proteinExistence type="predicted"/>
<keyword evidence="2" id="KW-1185">Reference proteome</keyword>
<sequence>MGRQLRVQRPPIRNISDLLDRFINIRYNLSPIIYQGLVASKSRRVEAVLCAKGKKQDFRCAKILPPSKGKEMKPSLISIASSLVPKPKFNERFEPLDDTLGR</sequence>
<dbReference type="AlphaFoldDB" id="A0A8X6UPG8"/>
<dbReference type="EMBL" id="BMAW01083544">
    <property type="protein sequence ID" value="GFU34593.1"/>
    <property type="molecule type" value="Genomic_DNA"/>
</dbReference>
<reference evidence="1" key="1">
    <citation type="submission" date="2020-08" db="EMBL/GenBank/DDBJ databases">
        <title>Multicomponent nature underlies the extraordinary mechanical properties of spider dragline silk.</title>
        <authorList>
            <person name="Kono N."/>
            <person name="Nakamura H."/>
            <person name="Mori M."/>
            <person name="Yoshida Y."/>
            <person name="Ohtoshi R."/>
            <person name="Malay A.D."/>
            <person name="Moran D.A.P."/>
            <person name="Tomita M."/>
            <person name="Numata K."/>
            <person name="Arakawa K."/>
        </authorList>
    </citation>
    <scope>NUCLEOTIDE SEQUENCE</scope>
</reference>
<organism evidence="1 2">
    <name type="scientific">Nephila pilipes</name>
    <name type="common">Giant wood spider</name>
    <name type="synonym">Nephila maculata</name>
    <dbReference type="NCBI Taxonomy" id="299642"/>
    <lineage>
        <taxon>Eukaryota</taxon>
        <taxon>Metazoa</taxon>
        <taxon>Ecdysozoa</taxon>
        <taxon>Arthropoda</taxon>
        <taxon>Chelicerata</taxon>
        <taxon>Arachnida</taxon>
        <taxon>Araneae</taxon>
        <taxon>Araneomorphae</taxon>
        <taxon>Entelegynae</taxon>
        <taxon>Araneoidea</taxon>
        <taxon>Nephilidae</taxon>
        <taxon>Nephila</taxon>
    </lineage>
</organism>
<dbReference type="Proteomes" id="UP000887013">
    <property type="component" value="Unassembled WGS sequence"/>
</dbReference>
<name>A0A8X6UPG8_NEPPI</name>
<comment type="caution">
    <text evidence="1">The sequence shown here is derived from an EMBL/GenBank/DDBJ whole genome shotgun (WGS) entry which is preliminary data.</text>
</comment>
<gene>
    <name evidence="1" type="ORF">NPIL_201981</name>
</gene>
<evidence type="ECO:0000313" key="2">
    <source>
        <dbReference type="Proteomes" id="UP000887013"/>
    </source>
</evidence>
<evidence type="ECO:0000313" key="1">
    <source>
        <dbReference type="EMBL" id="GFU34593.1"/>
    </source>
</evidence>
<protein>
    <submittedName>
        <fullName evidence="1">Uncharacterized protein</fullName>
    </submittedName>
</protein>
<accession>A0A8X6UPG8</accession>